<dbReference type="EMBL" id="LAZR01053653">
    <property type="protein sequence ID" value="KKK80279.1"/>
    <property type="molecule type" value="Genomic_DNA"/>
</dbReference>
<feature type="non-terminal residue" evidence="1">
    <location>
        <position position="1"/>
    </location>
</feature>
<reference evidence="1" key="1">
    <citation type="journal article" date="2015" name="Nature">
        <title>Complex archaea that bridge the gap between prokaryotes and eukaryotes.</title>
        <authorList>
            <person name="Spang A."/>
            <person name="Saw J.H."/>
            <person name="Jorgensen S.L."/>
            <person name="Zaremba-Niedzwiedzka K."/>
            <person name="Martijn J."/>
            <person name="Lind A.E."/>
            <person name="van Eijk R."/>
            <person name="Schleper C."/>
            <person name="Guy L."/>
            <person name="Ettema T.J."/>
        </authorList>
    </citation>
    <scope>NUCLEOTIDE SEQUENCE</scope>
</reference>
<name>A0A0F9AP79_9ZZZZ</name>
<dbReference type="AlphaFoldDB" id="A0A0F9AP79"/>
<comment type="caution">
    <text evidence="1">The sequence shown here is derived from an EMBL/GenBank/DDBJ whole genome shotgun (WGS) entry which is preliminary data.</text>
</comment>
<sequence length="38" mass="4392">IVINGSLIFPFLESIFFTGLSKFPENLELFIYRVLDAQ</sequence>
<proteinExistence type="predicted"/>
<gene>
    <name evidence="1" type="ORF">LCGC14_2825090</name>
</gene>
<accession>A0A0F9AP79</accession>
<evidence type="ECO:0000313" key="1">
    <source>
        <dbReference type="EMBL" id="KKK80279.1"/>
    </source>
</evidence>
<organism evidence="1">
    <name type="scientific">marine sediment metagenome</name>
    <dbReference type="NCBI Taxonomy" id="412755"/>
    <lineage>
        <taxon>unclassified sequences</taxon>
        <taxon>metagenomes</taxon>
        <taxon>ecological metagenomes</taxon>
    </lineage>
</organism>
<protein>
    <submittedName>
        <fullName evidence="1">Uncharacterized protein</fullName>
    </submittedName>
</protein>